<dbReference type="Pfam" id="PF10604">
    <property type="entry name" value="Polyketide_cyc2"/>
    <property type="match status" value="1"/>
</dbReference>
<reference evidence="2 3" key="1">
    <citation type="submission" date="2017-10" db="EMBL/GenBank/DDBJ databases">
        <title>Genome announcement of Methylocella silvestris TVC from permafrost.</title>
        <authorList>
            <person name="Wang J."/>
            <person name="Geng K."/>
            <person name="Ul-Haque F."/>
            <person name="Crombie A.T."/>
            <person name="Street L.E."/>
            <person name="Wookey P.A."/>
            <person name="Murrell J.C."/>
            <person name="Pratscher J."/>
        </authorList>
    </citation>
    <scope>NUCLEOTIDE SEQUENCE [LARGE SCALE GENOMIC DNA]</scope>
    <source>
        <strain evidence="2 3">TVC</strain>
    </source>
</reference>
<dbReference type="PANTHER" id="PTHR39332">
    <property type="entry name" value="BLL4707 PROTEIN"/>
    <property type="match status" value="1"/>
</dbReference>
<proteinExistence type="predicted"/>
<gene>
    <name evidence="2" type="ORF">CR492_14120</name>
</gene>
<evidence type="ECO:0000313" key="3">
    <source>
        <dbReference type="Proteomes" id="UP000236286"/>
    </source>
</evidence>
<comment type="caution">
    <text evidence="2">The sequence shown here is derived from an EMBL/GenBank/DDBJ whole genome shotgun (WGS) entry which is preliminary data.</text>
</comment>
<feature type="signal peptide" evidence="1">
    <location>
        <begin position="1"/>
        <end position="18"/>
    </location>
</feature>
<dbReference type="InterPro" id="IPR023393">
    <property type="entry name" value="START-like_dom_sf"/>
</dbReference>
<organism evidence="2 3">
    <name type="scientific">Methylocella silvestris</name>
    <dbReference type="NCBI Taxonomy" id="199596"/>
    <lineage>
        <taxon>Bacteria</taxon>
        <taxon>Pseudomonadati</taxon>
        <taxon>Pseudomonadota</taxon>
        <taxon>Alphaproteobacteria</taxon>
        <taxon>Hyphomicrobiales</taxon>
        <taxon>Beijerinckiaceae</taxon>
        <taxon>Methylocella</taxon>
    </lineage>
</organism>
<accession>A0A2J7TEU3</accession>
<name>A0A2J7TEU3_METSI</name>
<dbReference type="SUPFAM" id="SSF55961">
    <property type="entry name" value="Bet v1-like"/>
    <property type="match status" value="1"/>
</dbReference>
<dbReference type="AlphaFoldDB" id="A0A2J7TEU3"/>
<keyword evidence="1" id="KW-0732">Signal</keyword>
<sequence>MKHLFSIVAFLFFATAAAAHGPTPQKAEETIAIAASPEAVWAIVADFGAISSWHPLIAESQSTDGNKAGATRKLTLKKGGVLMEDLDDYDAPGMTYSYRLEDPNLDALAVSFYSATLSVKPAADGGSTVEWFGRFYRGDTGNFPPDDLNDEAAQKSMSEFMKAGLAGLKAKAEAKP</sequence>
<dbReference type="PANTHER" id="PTHR39332:SF7">
    <property type="entry name" value="SRPBCC FAMILY PROTEIN"/>
    <property type="match status" value="1"/>
</dbReference>
<feature type="chain" id="PRO_5014372673" evidence="1">
    <location>
        <begin position="19"/>
        <end position="176"/>
    </location>
</feature>
<dbReference type="EMBL" id="PDZR01000017">
    <property type="protein sequence ID" value="PNG25284.1"/>
    <property type="molecule type" value="Genomic_DNA"/>
</dbReference>
<evidence type="ECO:0000313" key="2">
    <source>
        <dbReference type="EMBL" id="PNG25284.1"/>
    </source>
</evidence>
<dbReference type="OrthoDB" id="1364128at2"/>
<dbReference type="RefSeq" id="WP_102844388.1">
    <property type="nucleotide sequence ID" value="NZ_PDZR01000017.1"/>
</dbReference>
<dbReference type="Gene3D" id="3.30.530.20">
    <property type="match status" value="1"/>
</dbReference>
<evidence type="ECO:0000256" key="1">
    <source>
        <dbReference type="SAM" id="SignalP"/>
    </source>
</evidence>
<dbReference type="CDD" id="cd07821">
    <property type="entry name" value="PYR_PYL_RCAR_like"/>
    <property type="match status" value="1"/>
</dbReference>
<dbReference type="Proteomes" id="UP000236286">
    <property type="component" value="Unassembled WGS sequence"/>
</dbReference>
<dbReference type="InterPro" id="IPR019587">
    <property type="entry name" value="Polyketide_cyclase/dehydratase"/>
</dbReference>
<protein>
    <submittedName>
        <fullName evidence="2">MxaD protein</fullName>
    </submittedName>
</protein>